<evidence type="ECO:0000313" key="3">
    <source>
        <dbReference type="Proteomes" id="UP000639643"/>
    </source>
</evidence>
<sequence length="229" mass="24804">MGIPVVFVSASTYFSVAGPGQAGRDRLLDTGAAAPQSAGIHREYQSGTADNGTSTSLASNTAQAAASASAPASGTTLTGHRLQVPARLKARKTSFCFAASSSSSRPIGHLAPDDASEGNVAPFGVSRPRPYPVTARSTRRLRLRLRLHLSRPWTSPQFTWPHLTTSHTLLLTCPQTWFRFYNRRAGTFLLELYCTRSSITYRATIDKRPSRYPSAIPRSPPHVGKSQHL</sequence>
<dbReference type="Proteomes" id="UP000639643">
    <property type="component" value="Unassembled WGS sequence"/>
</dbReference>
<evidence type="ECO:0000256" key="1">
    <source>
        <dbReference type="SAM" id="MobiDB-lite"/>
    </source>
</evidence>
<feature type="region of interest" description="Disordered" evidence="1">
    <location>
        <begin position="210"/>
        <end position="229"/>
    </location>
</feature>
<feature type="compositionally biased region" description="Low complexity" evidence="1">
    <location>
        <begin position="53"/>
        <end position="78"/>
    </location>
</feature>
<proteinExistence type="predicted"/>
<keyword evidence="3" id="KW-1185">Reference proteome</keyword>
<reference evidence="2" key="1">
    <citation type="journal article" date="2020" name="Phytopathology">
        <title>Genome Sequence Resources of Colletotrichum truncatum, C. plurivorum, C. musicola, and C. sojae: Four Species Pathogenic to Soybean (Glycine max).</title>
        <authorList>
            <person name="Rogerio F."/>
            <person name="Boufleur T.R."/>
            <person name="Ciampi-Guillardi M."/>
            <person name="Sukno S.A."/>
            <person name="Thon M.R."/>
            <person name="Massola Junior N.S."/>
            <person name="Baroncelli R."/>
        </authorList>
    </citation>
    <scope>NUCLEOTIDE SEQUENCE</scope>
    <source>
        <strain evidence="2">LFN0074</strain>
    </source>
</reference>
<evidence type="ECO:0000313" key="2">
    <source>
        <dbReference type="EMBL" id="KAF6825673.1"/>
    </source>
</evidence>
<name>A0A8H6K6L1_9PEZI</name>
<accession>A0A8H6K6L1</accession>
<comment type="caution">
    <text evidence="2">The sequence shown here is derived from an EMBL/GenBank/DDBJ whole genome shotgun (WGS) entry which is preliminary data.</text>
</comment>
<protein>
    <submittedName>
        <fullName evidence="2">Uncharacterized protein</fullName>
    </submittedName>
</protein>
<organism evidence="2 3">
    <name type="scientific">Colletotrichum musicola</name>
    <dbReference type="NCBI Taxonomy" id="2175873"/>
    <lineage>
        <taxon>Eukaryota</taxon>
        <taxon>Fungi</taxon>
        <taxon>Dikarya</taxon>
        <taxon>Ascomycota</taxon>
        <taxon>Pezizomycotina</taxon>
        <taxon>Sordariomycetes</taxon>
        <taxon>Hypocreomycetidae</taxon>
        <taxon>Glomerellales</taxon>
        <taxon>Glomerellaceae</taxon>
        <taxon>Colletotrichum</taxon>
        <taxon>Colletotrichum orchidearum species complex</taxon>
    </lineage>
</organism>
<gene>
    <name evidence="2" type="ORF">CMUS01_09726</name>
</gene>
<feature type="region of interest" description="Disordered" evidence="1">
    <location>
        <begin position="44"/>
        <end position="83"/>
    </location>
</feature>
<dbReference type="EMBL" id="WIGM01000422">
    <property type="protein sequence ID" value="KAF6825673.1"/>
    <property type="molecule type" value="Genomic_DNA"/>
</dbReference>
<dbReference type="AlphaFoldDB" id="A0A8H6K6L1"/>